<evidence type="ECO:0000313" key="2">
    <source>
        <dbReference type="EMBL" id="SHO57039.1"/>
    </source>
</evidence>
<evidence type="ECO:0000313" key="3">
    <source>
        <dbReference type="Proteomes" id="UP000184600"/>
    </source>
</evidence>
<dbReference type="PANTHER" id="PTHR33933:SF1">
    <property type="entry name" value="PROTEIN ADENYLYLTRANSFERASE MNTA-RELATED"/>
    <property type="match status" value="1"/>
</dbReference>
<dbReference type="Proteomes" id="UP000184600">
    <property type="component" value="Unassembled WGS sequence"/>
</dbReference>
<dbReference type="PROSITE" id="PS50910">
    <property type="entry name" value="HEPN"/>
    <property type="match status" value="1"/>
</dbReference>
<dbReference type="PANTHER" id="PTHR33933">
    <property type="entry name" value="NUCLEOTIDYLTRANSFERASE"/>
    <property type="match status" value="1"/>
</dbReference>
<dbReference type="InterPro" id="IPR052548">
    <property type="entry name" value="Type_VII_TA_antitoxin"/>
</dbReference>
<dbReference type="RefSeq" id="WP_073583589.1">
    <property type="nucleotide sequence ID" value="NZ_AP024898.1"/>
</dbReference>
<dbReference type="SMART" id="SM00748">
    <property type="entry name" value="HEPN"/>
    <property type="match status" value="1"/>
</dbReference>
<dbReference type="InterPro" id="IPR007842">
    <property type="entry name" value="HEPN_dom"/>
</dbReference>
<accession>A0A1M7YWI1</accession>
<keyword evidence="3" id="KW-1185">Reference proteome</keyword>
<dbReference type="OrthoDB" id="6397042at2"/>
<dbReference type="Gene3D" id="3.30.460.10">
    <property type="entry name" value="Beta Polymerase, domain 2"/>
    <property type="match status" value="1"/>
</dbReference>
<name>A0A1M7YWI1_9VIBR</name>
<dbReference type="Pfam" id="PF05168">
    <property type="entry name" value="HEPN"/>
    <property type="match status" value="1"/>
</dbReference>
<dbReference type="AlphaFoldDB" id="A0A1M7YWI1"/>
<dbReference type="STRING" id="1117707.VQ7734_02808"/>
<protein>
    <submittedName>
        <fullName evidence="2">HEPN domain protein</fullName>
    </submittedName>
</protein>
<dbReference type="InterPro" id="IPR043519">
    <property type="entry name" value="NT_sf"/>
</dbReference>
<dbReference type="SUPFAM" id="SSF81593">
    <property type="entry name" value="Nucleotidyltransferase substrate binding subunit/domain"/>
    <property type="match status" value="1"/>
</dbReference>
<dbReference type="SUPFAM" id="SSF81301">
    <property type="entry name" value="Nucleotidyltransferase"/>
    <property type="match status" value="1"/>
</dbReference>
<organism evidence="2 3">
    <name type="scientific">Vibrio quintilis</name>
    <dbReference type="NCBI Taxonomy" id="1117707"/>
    <lineage>
        <taxon>Bacteria</taxon>
        <taxon>Pseudomonadati</taxon>
        <taxon>Pseudomonadota</taxon>
        <taxon>Gammaproteobacteria</taxon>
        <taxon>Vibrionales</taxon>
        <taxon>Vibrionaceae</taxon>
        <taxon>Vibrio</taxon>
    </lineage>
</organism>
<dbReference type="Gene3D" id="1.20.120.330">
    <property type="entry name" value="Nucleotidyltransferases domain 2"/>
    <property type="match status" value="1"/>
</dbReference>
<evidence type="ECO:0000259" key="1">
    <source>
        <dbReference type="PROSITE" id="PS50910"/>
    </source>
</evidence>
<sequence length="293" mass="34098">MKTSLDHLPERKQQELAQISTILRDSLDEYLFGKSAAKREFKIHKIILFGSHAKGGWVSDIPNGYVSDYDILVIVNSQSLADEDIIWHKAEELIDRKVKSAPLGLIVHTLQDVNEQLQKGHYFFKDIRTEGILLFDANKRELAEPGDLTDGERREIAQGHFDQWFKSARGFFRNYEFSRSEGELSIAAFLLHQSTERFFACTLLTLTNYLPKSHNIEKLKKYCAEQEIAFSDIFPMDDKFHRRSFRRLQRAYIDARYSMHYEITGEELVYLAGEVEKLKDLAEKVCRARLNLN</sequence>
<dbReference type="CDD" id="cd05403">
    <property type="entry name" value="NT_KNTase_like"/>
    <property type="match status" value="1"/>
</dbReference>
<proteinExistence type="predicted"/>
<reference evidence="3" key="1">
    <citation type="submission" date="2016-12" db="EMBL/GenBank/DDBJ databases">
        <authorList>
            <person name="Rodrigo-Torres L."/>
            <person name="Arahal R.D."/>
            <person name="Lucena T."/>
        </authorList>
    </citation>
    <scope>NUCLEOTIDE SEQUENCE [LARGE SCALE GENOMIC DNA]</scope>
</reference>
<dbReference type="EMBL" id="FRFG01000031">
    <property type="protein sequence ID" value="SHO57039.1"/>
    <property type="molecule type" value="Genomic_DNA"/>
</dbReference>
<feature type="domain" description="HEPN" evidence="1">
    <location>
        <begin position="165"/>
        <end position="285"/>
    </location>
</feature>
<gene>
    <name evidence="2" type="ORF">VQ7734_02808</name>
</gene>